<evidence type="ECO:0000313" key="6">
    <source>
        <dbReference type="EMBL" id="EED21352.1"/>
    </source>
</evidence>
<dbReference type="PhylomeDB" id="B8M1X4"/>
<reference evidence="7" key="1">
    <citation type="journal article" date="2015" name="Genome Announc.">
        <title>Genome sequence of the AIDS-associated pathogen Penicillium marneffei (ATCC18224) and its near taxonomic relative Talaromyces stipitatus (ATCC10500).</title>
        <authorList>
            <person name="Nierman W.C."/>
            <person name="Fedorova-Abrams N.D."/>
            <person name="Andrianopoulos A."/>
        </authorList>
    </citation>
    <scope>NUCLEOTIDE SEQUENCE [LARGE SCALE GENOMIC DNA]</scope>
    <source>
        <strain evidence="7">ATCC 10500 / CBS 375.48 / QM 6759 / NRRL 1006</strain>
    </source>
</reference>
<dbReference type="PANTHER" id="PTHR38791:SF5">
    <property type="entry name" value="TRANSCRIPTION FACTOR DBAG-RELATED"/>
    <property type="match status" value="1"/>
</dbReference>
<evidence type="ECO:0000259" key="5">
    <source>
        <dbReference type="PROSITE" id="PS50048"/>
    </source>
</evidence>
<keyword evidence="2" id="KW-0238">DNA-binding</keyword>
<accession>B8M1X4</accession>
<evidence type="ECO:0000256" key="3">
    <source>
        <dbReference type="ARBA" id="ARBA00023163"/>
    </source>
</evidence>
<proteinExistence type="predicted"/>
<dbReference type="HOGENOM" id="CLU_013866_5_1_1"/>
<evidence type="ECO:0000313" key="7">
    <source>
        <dbReference type="Proteomes" id="UP000001745"/>
    </source>
</evidence>
<dbReference type="CDD" id="cd00067">
    <property type="entry name" value="GAL4"/>
    <property type="match status" value="1"/>
</dbReference>
<dbReference type="OrthoDB" id="2991872at2759"/>
<name>B8M1X4_TALSN</name>
<dbReference type="SMART" id="SM00066">
    <property type="entry name" value="GAL4"/>
    <property type="match status" value="1"/>
</dbReference>
<dbReference type="VEuPathDB" id="FungiDB:TSTA_085830"/>
<dbReference type="Proteomes" id="UP000001745">
    <property type="component" value="Unassembled WGS sequence"/>
</dbReference>
<organism evidence="6 7">
    <name type="scientific">Talaromyces stipitatus (strain ATCC 10500 / CBS 375.48 / QM 6759 / NRRL 1006)</name>
    <name type="common">Penicillium stipitatum</name>
    <dbReference type="NCBI Taxonomy" id="441959"/>
    <lineage>
        <taxon>Eukaryota</taxon>
        <taxon>Fungi</taxon>
        <taxon>Dikarya</taxon>
        <taxon>Ascomycota</taxon>
        <taxon>Pezizomycotina</taxon>
        <taxon>Eurotiomycetes</taxon>
        <taxon>Eurotiomycetidae</taxon>
        <taxon>Eurotiales</taxon>
        <taxon>Trichocomaceae</taxon>
        <taxon>Talaromyces</taxon>
        <taxon>Talaromyces sect. Talaromyces</taxon>
    </lineage>
</organism>
<dbReference type="PROSITE" id="PS00463">
    <property type="entry name" value="ZN2_CY6_FUNGAL_1"/>
    <property type="match status" value="1"/>
</dbReference>
<dbReference type="InterPro" id="IPR053175">
    <property type="entry name" value="DHMBA_Reg_Transcription_Factor"/>
</dbReference>
<protein>
    <submittedName>
        <fullName evidence="6">C6 finger domain protein, putative</fullName>
    </submittedName>
</protein>
<evidence type="ECO:0000256" key="1">
    <source>
        <dbReference type="ARBA" id="ARBA00023015"/>
    </source>
</evidence>
<keyword evidence="3" id="KW-0804">Transcription</keyword>
<dbReference type="Pfam" id="PF11951">
    <property type="entry name" value="Fungal_trans_2"/>
    <property type="match status" value="1"/>
</dbReference>
<dbReference type="GO" id="GO:0000981">
    <property type="term" value="F:DNA-binding transcription factor activity, RNA polymerase II-specific"/>
    <property type="evidence" value="ECO:0007669"/>
    <property type="project" value="InterPro"/>
</dbReference>
<dbReference type="OMA" id="CWECTRT"/>
<dbReference type="Gene3D" id="4.10.240.10">
    <property type="entry name" value="Zn(2)-C6 fungal-type DNA-binding domain"/>
    <property type="match status" value="1"/>
</dbReference>
<dbReference type="InParanoid" id="B8M1X4"/>
<dbReference type="GO" id="GO:0008270">
    <property type="term" value="F:zinc ion binding"/>
    <property type="evidence" value="ECO:0007669"/>
    <property type="project" value="InterPro"/>
</dbReference>
<dbReference type="InterPro" id="IPR036864">
    <property type="entry name" value="Zn2-C6_fun-type_DNA-bd_sf"/>
</dbReference>
<keyword evidence="7" id="KW-1185">Reference proteome</keyword>
<dbReference type="GO" id="GO:0003677">
    <property type="term" value="F:DNA binding"/>
    <property type="evidence" value="ECO:0007669"/>
    <property type="project" value="UniProtKB-KW"/>
</dbReference>
<evidence type="ECO:0000256" key="4">
    <source>
        <dbReference type="ARBA" id="ARBA00023242"/>
    </source>
</evidence>
<keyword evidence="1" id="KW-0805">Transcription regulation</keyword>
<dbReference type="PROSITE" id="PS50048">
    <property type="entry name" value="ZN2_CY6_FUNGAL_2"/>
    <property type="match status" value="1"/>
</dbReference>
<dbReference type="RefSeq" id="XP_002478315.1">
    <property type="nucleotide sequence ID" value="XM_002478270.1"/>
</dbReference>
<feature type="domain" description="Zn(2)-C6 fungal-type" evidence="5">
    <location>
        <begin position="10"/>
        <end position="38"/>
    </location>
</feature>
<dbReference type="SUPFAM" id="SSF57701">
    <property type="entry name" value="Zn2/Cys6 DNA-binding domain"/>
    <property type="match status" value="1"/>
</dbReference>
<dbReference type="AlphaFoldDB" id="B8M1X4"/>
<dbReference type="PANTHER" id="PTHR38791">
    <property type="entry name" value="ZN(II)2CYS6 TRANSCRIPTION FACTOR (EUROFUNG)-RELATED-RELATED"/>
    <property type="match status" value="1"/>
</dbReference>
<dbReference type="GeneID" id="8104548"/>
<evidence type="ECO:0000256" key="2">
    <source>
        <dbReference type="ARBA" id="ARBA00023125"/>
    </source>
</evidence>
<gene>
    <name evidence="6" type="ORF">TSTA_085830</name>
</gene>
<dbReference type="InterPro" id="IPR001138">
    <property type="entry name" value="Zn2Cys6_DnaBD"/>
</dbReference>
<dbReference type="STRING" id="441959.B8M1X4"/>
<dbReference type="eggNOG" id="ENOG502SNKW">
    <property type="taxonomic scope" value="Eukaryota"/>
</dbReference>
<sequence length="563" mass="62151">MVYCGKPSKGCGACRARKVKCDQATPSCQRCLKANRVCPGYRDQLSLLFRDQSNSVAKKAKANKSSASSRAGTPFTLTAIVPTTGVTTLGSWDNCSTPPTDYDLIQTSARSSPSVESSYSGTYNSFDQRIEADNFSLTPALIDRRQQAICYCVNSFIWLNGSLIKGIDYDADVSSTSSMAQRAMMKGILSVGMANLSRIGAQSPSMKITAQEEYYKALKCTNAAISHPTQATDDATLTAILCLSLFEILTSKTPETVDAFVEHTKGAVALLELRGKSQLVRPQALQMFEFMRSEIIVTCLMRRSPIPPTLLTLSETATRLPNAPDSFKISHQMCVLMSRVNDLRNEEKAMLDSTDYDTIVVSRAFALDAAFETIVNGLPPEFTAELYTLPPDQSLKHPVFRDVHLTPLNGIYHVYQSAFICVLHNHYRYGRIFINEILLNRLARMTTQPEFVPTPEFKDLCHRLCDTSRKLANDICATVPYLCGFLGDQQPSRSPFKSNPAGGLALLFPLFTAVSVDGHGSDTCRWIEETYKMIGRQMGIDQALALAQLTMVETGTTKFVDRL</sequence>
<keyword evidence="4" id="KW-0539">Nucleus</keyword>
<dbReference type="EMBL" id="EQ962653">
    <property type="protein sequence ID" value="EED21352.1"/>
    <property type="molecule type" value="Genomic_DNA"/>
</dbReference>
<dbReference type="Pfam" id="PF00172">
    <property type="entry name" value="Zn_clus"/>
    <property type="match status" value="1"/>
</dbReference>
<dbReference type="InterPro" id="IPR021858">
    <property type="entry name" value="Fun_TF"/>
</dbReference>